<comment type="caution">
    <text evidence="4">The sequence shown here is derived from an EMBL/GenBank/DDBJ whole genome shotgun (WGS) entry which is preliminary data.</text>
</comment>
<dbReference type="Pfam" id="PF00196">
    <property type="entry name" value="GerE"/>
    <property type="match status" value="1"/>
</dbReference>
<evidence type="ECO:0000313" key="5">
    <source>
        <dbReference type="Proteomes" id="UP001601992"/>
    </source>
</evidence>
<evidence type="ECO:0000259" key="3">
    <source>
        <dbReference type="PROSITE" id="PS50043"/>
    </source>
</evidence>
<sequence>MSDVSHGGGEDDAHDRRLVGRERELIVVAERLAQTVAGHGGVVIIDGAPGVGKTSLLERILDSADRVRMRVLACAASELEMHTPFAATRTWSTADWFTDAVPAELIDRSRALLRGDPTAAGDAVGWANSVIDTFAEIVERLCATGPVAVVVDDAHWADPATLRTIERLAELIDELPLLIVLALRPLPREGVVTEVIERVTAAGAAQVRLEPLDDPAGVELAAAVLGAPVGPGLVRALTWAGGNPLFITELVAGLRQAGQLTITDDGTVELAAGAPGAGADPHLPVSLTEAILRRLDYLPTNAQRVLSLAAALGAGVEAGELTSVLGAEAAEIEEIVALATDVGVLISGRTGLIFRHDLIRRVFADQVPGTTRASLQWHAAQTLIGTGGPIERIAGYLISAGVQLDSPSIDWLLTSANRLMICAPESAVRLLSTTITSDPQAPAANRLRMLLVRALLWSGRAAEAERVAREALEGLPDPRQPQRGDFLWLLSQACLAQGKVAAAHDVSTTAVQEGAPPVREARHQGVLAVVSHLLDRLDDAERAADRARTLGFELADPVSIGMAQFSLGLVRYYQGRLEECIELGDNLIRQYEALSQGRSTFAHFNPYLVSGQCLMELDRPERAEEVLTATVDYEERSGGAMQTANLLAVGKLHFTSGRWDDALAALARCHDTADVFGYARVAPSLIALIGVYRGTFTDTPDSIPPLIDDIAGRTGLHVRAWARAVALERDRRPGEALDLLLATCAQVESPWTEITLYHVYPEMARLAAVTERSADLQAIARAAQQSDERIATSSRHATALLCTGLAQQDPALLTESAELFTAAGRPFYTAHAQENLAAVYAQAGRMDAARAASDAAVEVYAGMDAQWAVARAEARLRGLGLRHGRRGPRNRPKSGWAALTPTERRVADFVTEGLSNSQIAAQMLLSRRTVQTHVSSILAKLDFTSRVQIAVSHANGTRPQEVR</sequence>
<feature type="domain" description="HTH luxR-type" evidence="3">
    <location>
        <begin position="892"/>
        <end position="957"/>
    </location>
</feature>
<dbReference type="InterPro" id="IPR016032">
    <property type="entry name" value="Sig_transdc_resp-reg_C-effctor"/>
</dbReference>
<protein>
    <submittedName>
        <fullName evidence="4">ATP-binding protein</fullName>
    </submittedName>
</protein>
<evidence type="ECO:0000313" key="4">
    <source>
        <dbReference type="EMBL" id="MFF3569939.1"/>
    </source>
</evidence>
<dbReference type="SMART" id="SM00421">
    <property type="entry name" value="HTH_LUXR"/>
    <property type="match status" value="1"/>
</dbReference>
<dbReference type="SUPFAM" id="SSF52540">
    <property type="entry name" value="P-loop containing nucleoside triphosphate hydrolases"/>
    <property type="match status" value="1"/>
</dbReference>
<dbReference type="Proteomes" id="UP001601992">
    <property type="component" value="Unassembled WGS sequence"/>
</dbReference>
<dbReference type="SUPFAM" id="SSF48452">
    <property type="entry name" value="TPR-like"/>
    <property type="match status" value="2"/>
</dbReference>
<proteinExistence type="predicted"/>
<name>A0ABW6S2L4_9NOCA</name>
<dbReference type="RefSeq" id="WP_387404479.1">
    <property type="nucleotide sequence ID" value="NZ_JBIAQY010000006.1"/>
</dbReference>
<dbReference type="InterPro" id="IPR027417">
    <property type="entry name" value="P-loop_NTPase"/>
</dbReference>
<dbReference type="PROSITE" id="PS50043">
    <property type="entry name" value="HTH_LUXR_2"/>
    <property type="match status" value="1"/>
</dbReference>
<dbReference type="InterPro" id="IPR011990">
    <property type="entry name" value="TPR-like_helical_dom_sf"/>
</dbReference>
<dbReference type="InterPro" id="IPR036388">
    <property type="entry name" value="WH-like_DNA-bd_sf"/>
</dbReference>
<dbReference type="CDD" id="cd06170">
    <property type="entry name" value="LuxR_C_like"/>
    <property type="match status" value="1"/>
</dbReference>
<dbReference type="EMBL" id="JBIAQY010000006">
    <property type="protein sequence ID" value="MFF3569939.1"/>
    <property type="molecule type" value="Genomic_DNA"/>
</dbReference>
<gene>
    <name evidence="4" type="ORF">ACFYXQ_19365</name>
</gene>
<evidence type="ECO:0000256" key="1">
    <source>
        <dbReference type="ARBA" id="ARBA00022741"/>
    </source>
</evidence>
<dbReference type="PANTHER" id="PTHR16305:SF35">
    <property type="entry name" value="TRANSCRIPTIONAL ACTIVATOR DOMAIN"/>
    <property type="match status" value="1"/>
</dbReference>
<accession>A0ABW6S2L4</accession>
<dbReference type="Gene3D" id="1.10.10.10">
    <property type="entry name" value="Winged helix-like DNA-binding domain superfamily/Winged helix DNA-binding domain"/>
    <property type="match status" value="1"/>
</dbReference>
<dbReference type="GO" id="GO:0005524">
    <property type="term" value="F:ATP binding"/>
    <property type="evidence" value="ECO:0007669"/>
    <property type="project" value="UniProtKB-KW"/>
</dbReference>
<reference evidence="4 5" key="1">
    <citation type="submission" date="2024-10" db="EMBL/GenBank/DDBJ databases">
        <title>The Natural Products Discovery Center: Release of the First 8490 Sequenced Strains for Exploring Actinobacteria Biosynthetic Diversity.</title>
        <authorList>
            <person name="Kalkreuter E."/>
            <person name="Kautsar S.A."/>
            <person name="Yang D."/>
            <person name="Bader C.D."/>
            <person name="Teijaro C.N."/>
            <person name="Fluegel L."/>
            <person name="Davis C.M."/>
            <person name="Simpson J.R."/>
            <person name="Lauterbach L."/>
            <person name="Steele A.D."/>
            <person name="Gui C."/>
            <person name="Meng S."/>
            <person name="Li G."/>
            <person name="Viehrig K."/>
            <person name="Ye F."/>
            <person name="Su P."/>
            <person name="Kiefer A.F."/>
            <person name="Nichols A."/>
            <person name="Cepeda A.J."/>
            <person name="Yan W."/>
            <person name="Fan B."/>
            <person name="Jiang Y."/>
            <person name="Adhikari A."/>
            <person name="Zheng C.-J."/>
            <person name="Schuster L."/>
            <person name="Cowan T.M."/>
            <person name="Smanski M.J."/>
            <person name="Chevrette M.G."/>
            <person name="De Carvalho L.P.S."/>
            <person name="Shen B."/>
        </authorList>
    </citation>
    <scope>NUCLEOTIDE SEQUENCE [LARGE SCALE GENOMIC DNA]</scope>
    <source>
        <strain evidence="4 5">NPDC002593</strain>
    </source>
</reference>
<dbReference type="InterPro" id="IPR000792">
    <property type="entry name" value="Tscrpt_reg_LuxR_C"/>
</dbReference>
<dbReference type="SUPFAM" id="SSF46894">
    <property type="entry name" value="C-terminal effector domain of the bipartite response regulators"/>
    <property type="match status" value="1"/>
</dbReference>
<organism evidence="4 5">
    <name type="scientific">Nocardia jiangxiensis</name>
    <dbReference type="NCBI Taxonomy" id="282685"/>
    <lineage>
        <taxon>Bacteria</taxon>
        <taxon>Bacillati</taxon>
        <taxon>Actinomycetota</taxon>
        <taxon>Actinomycetes</taxon>
        <taxon>Mycobacteriales</taxon>
        <taxon>Nocardiaceae</taxon>
        <taxon>Nocardia</taxon>
    </lineage>
</organism>
<keyword evidence="5" id="KW-1185">Reference proteome</keyword>
<dbReference type="PANTHER" id="PTHR16305">
    <property type="entry name" value="TESTICULAR SOLUBLE ADENYLYL CYCLASE"/>
    <property type="match status" value="1"/>
</dbReference>
<dbReference type="Pfam" id="PF13191">
    <property type="entry name" value="AAA_16"/>
    <property type="match status" value="1"/>
</dbReference>
<dbReference type="PROSITE" id="PS00622">
    <property type="entry name" value="HTH_LUXR_1"/>
    <property type="match status" value="1"/>
</dbReference>
<dbReference type="PRINTS" id="PR00038">
    <property type="entry name" value="HTHLUXR"/>
</dbReference>
<dbReference type="InterPro" id="IPR041664">
    <property type="entry name" value="AAA_16"/>
</dbReference>
<keyword evidence="1" id="KW-0547">Nucleotide-binding</keyword>
<dbReference type="Gene3D" id="1.25.40.10">
    <property type="entry name" value="Tetratricopeptide repeat domain"/>
    <property type="match status" value="1"/>
</dbReference>
<evidence type="ECO:0000256" key="2">
    <source>
        <dbReference type="ARBA" id="ARBA00022840"/>
    </source>
</evidence>
<keyword evidence="2 4" id="KW-0067">ATP-binding</keyword>